<feature type="chain" id="PRO_5009018807" description="LPS-assembly protein LptD" evidence="1">
    <location>
        <begin position="27"/>
        <end position="724"/>
    </location>
</feature>
<dbReference type="Proteomes" id="UP000001964">
    <property type="component" value="Chromosome"/>
</dbReference>
<dbReference type="PANTHER" id="PTHR30189">
    <property type="entry name" value="LPS-ASSEMBLY PROTEIN"/>
    <property type="match status" value="1"/>
</dbReference>
<sequence length="724" mass="80424" precursor="true">MASQFCRFAALLLSTSALALTAPALAQETPVDEAPIYLEADHVEDIAGGSGYIARGNVRVRQDPRTLLADEIEYHPDQNRVVARGNVIILGQGAFPQYADEVELDSQLAAGVAIGFATMLENDGRMAAAAAIRSDNGSLQLNDAYYTACPLCEDGEGEPTWRLRAREVVQDADDEMIYYRDARLEIGGVPVLYAPVFAHADPSAERHSGFLFPKVGVSSRLGAIYQQPYYWTISPSQDAVIAPRIMGNVNPLIYGEYRKRFWSGFMELEGSYTHEFDIDSDGEHFGEETDRWHIFGGGEWAINPDWRWGFGIQRASDNLHLRRYDFSEEDKDRGAPIAPQRRQLVSQFYVDGRTRNSSGLFAVADFQTLATNSDDDIVPSLAPIAHYSHVFTAPENWGRIETSFDAASLRRDVGFDYDRASVSIDWRTRWTMPAGILVSPFAQARSDAYRFEDEQAGTSDSVYRTLGLAGADISWPFFRPGENVDMIVEPVISYVSASDDEDAARIINEDSLSIDLDESMLFQPVRAPGFDIWEDGQRLSYGVRATAFWGRTSQARLFLGQSERLDGSAVYNASSGLLAEQSDYVVAGSIDIAGFDAEVSARIDPESRDTNRLDVSLGYSRPGFSTDVRYLDISDANVTQGAQREISADFELAITGNWSAIGLVQRDLDLEITRRQEIGIRFEDDCSQFDIVYQREDLGILDLGPSESIQFRVTLFTLGSVEPD</sequence>
<dbReference type="Gene3D" id="2.60.450.10">
    <property type="entry name" value="Lipopolysaccharide (LPS) transport protein A like domain"/>
    <property type="match status" value="1"/>
</dbReference>
<dbReference type="RefSeq" id="WP_011643164.1">
    <property type="nucleotide sequence ID" value="NC_008347.1"/>
</dbReference>
<dbReference type="AlphaFoldDB" id="Q0AQC0"/>
<evidence type="ECO:0000259" key="2">
    <source>
        <dbReference type="Pfam" id="PF04453"/>
    </source>
</evidence>
<keyword evidence="1" id="KW-0998">Cell outer membrane</keyword>
<keyword evidence="1" id="KW-0472">Membrane</keyword>
<accession>Q0AQC0</accession>
<dbReference type="InterPro" id="IPR050218">
    <property type="entry name" value="LptD"/>
</dbReference>
<comment type="subcellular location">
    <subcellularLocation>
        <location evidence="1">Cell outer membrane</location>
    </subcellularLocation>
</comment>
<dbReference type="EMBL" id="CP000449">
    <property type="protein sequence ID" value="ABI65517.1"/>
    <property type="molecule type" value="Genomic_DNA"/>
</dbReference>
<dbReference type="KEGG" id="mmr:Mmar10_1224"/>
<evidence type="ECO:0000256" key="1">
    <source>
        <dbReference type="HAMAP-Rule" id="MF_01411"/>
    </source>
</evidence>
<dbReference type="STRING" id="394221.Mmar10_1224"/>
<dbReference type="eggNOG" id="COG1452">
    <property type="taxonomic scope" value="Bacteria"/>
</dbReference>
<comment type="subunit">
    <text evidence="1">Component of the lipopolysaccharide transport and assembly complex.</text>
</comment>
<keyword evidence="4" id="KW-1185">Reference proteome</keyword>
<dbReference type="PANTHER" id="PTHR30189:SF1">
    <property type="entry name" value="LPS-ASSEMBLY PROTEIN LPTD"/>
    <property type="match status" value="1"/>
</dbReference>
<dbReference type="Pfam" id="PF04453">
    <property type="entry name" value="LptD"/>
    <property type="match status" value="1"/>
</dbReference>
<gene>
    <name evidence="1" type="primary">lptD</name>
    <name evidence="3" type="ordered locus">Mmar10_1224</name>
</gene>
<dbReference type="GO" id="GO:0015920">
    <property type="term" value="P:lipopolysaccharide transport"/>
    <property type="evidence" value="ECO:0007669"/>
    <property type="project" value="InterPro"/>
</dbReference>
<reference evidence="3 4" key="1">
    <citation type="submission" date="2006-08" db="EMBL/GenBank/DDBJ databases">
        <title>Complete sequence of Maricaulis maris MCS10.</title>
        <authorList>
            <consortium name="US DOE Joint Genome Institute"/>
            <person name="Copeland A."/>
            <person name="Lucas S."/>
            <person name="Lapidus A."/>
            <person name="Barry K."/>
            <person name="Detter J.C."/>
            <person name="Glavina del Rio T."/>
            <person name="Hammon N."/>
            <person name="Israni S."/>
            <person name="Dalin E."/>
            <person name="Tice H."/>
            <person name="Pitluck S."/>
            <person name="Saunders E."/>
            <person name="Brettin T."/>
            <person name="Bruce D."/>
            <person name="Han C."/>
            <person name="Tapia R."/>
            <person name="Gilna P."/>
            <person name="Schmutz J."/>
            <person name="Larimer F."/>
            <person name="Land M."/>
            <person name="Hauser L."/>
            <person name="Kyrpides N."/>
            <person name="Mikhailova N."/>
            <person name="Viollier P."/>
            <person name="Stephens C."/>
            <person name="Richardson P."/>
        </authorList>
    </citation>
    <scope>NUCLEOTIDE SEQUENCE [LARGE SCALE GENOMIC DNA]</scope>
    <source>
        <strain evidence="3 4">MCS10</strain>
    </source>
</reference>
<evidence type="ECO:0000313" key="4">
    <source>
        <dbReference type="Proteomes" id="UP000001964"/>
    </source>
</evidence>
<protein>
    <recommendedName>
        <fullName evidence="1">LPS-assembly protein LptD</fullName>
    </recommendedName>
</protein>
<comment type="similarity">
    <text evidence="1">Belongs to the LptD family.</text>
</comment>
<proteinExistence type="inferred from homology"/>
<dbReference type="HAMAP" id="MF_01411">
    <property type="entry name" value="LPS_assembly_LptD"/>
    <property type="match status" value="1"/>
</dbReference>
<comment type="function">
    <text evidence="1">Involved in the assembly of lipopolysaccharide (LPS) at the surface of the outer membrane.</text>
</comment>
<dbReference type="GO" id="GO:0009279">
    <property type="term" value="C:cell outer membrane"/>
    <property type="evidence" value="ECO:0007669"/>
    <property type="project" value="UniProtKB-SubCell"/>
</dbReference>
<dbReference type="GO" id="GO:0043165">
    <property type="term" value="P:Gram-negative-bacterium-type cell outer membrane assembly"/>
    <property type="evidence" value="ECO:0007669"/>
    <property type="project" value="UniProtKB-UniRule"/>
</dbReference>
<feature type="signal peptide" evidence="1">
    <location>
        <begin position="1"/>
        <end position="26"/>
    </location>
</feature>
<dbReference type="InterPro" id="IPR020889">
    <property type="entry name" value="LipoPS_assembly_LptD"/>
</dbReference>
<dbReference type="HOGENOM" id="CLU_009039_3_0_5"/>
<name>Q0AQC0_MARMM</name>
<organism evidence="3 4">
    <name type="scientific">Maricaulis maris (strain MCS10)</name>
    <name type="common">Caulobacter maris</name>
    <dbReference type="NCBI Taxonomy" id="394221"/>
    <lineage>
        <taxon>Bacteria</taxon>
        <taxon>Pseudomonadati</taxon>
        <taxon>Pseudomonadota</taxon>
        <taxon>Alphaproteobacteria</taxon>
        <taxon>Maricaulales</taxon>
        <taxon>Maricaulaceae</taxon>
        <taxon>Maricaulis</taxon>
    </lineage>
</organism>
<keyword evidence="1" id="KW-0732">Signal</keyword>
<comment type="caution">
    <text evidence="1">Lacks conserved residue(s) required for the propagation of feature annotation.</text>
</comment>
<dbReference type="InterPro" id="IPR007543">
    <property type="entry name" value="LptD_C"/>
</dbReference>
<dbReference type="GO" id="GO:1990351">
    <property type="term" value="C:transporter complex"/>
    <property type="evidence" value="ECO:0007669"/>
    <property type="project" value="TreeGrafter"/>
</dbReference>
<evidence type="ECO:0000313" key="3">
    <source>
        <dbReference type="EMBL" id="ABI65517.1"/>
    </source>
</evidence>
<feature type="domain" description="LptD C-terminal" evidence="2">
    <location>
        <begin position="289"/>
        <end position="658"/>
    </location>
</feature>